<dbReference type="PANTHER" id="PTHR43133">
    <property type="entry name" value="RNA POLYMERASE ECF-TYPE SIGMA FACTO"/>
    <property type="match status" value="1"/>
</dbReference>
<dbReference type="InterPro" id="IPR039425">
    <property type="entry name" value="RNA_pol_sigma-70-like"/>
</dbReference>
<evidence type="ECO:0000256" key="2">
    <source>
        <dbReference type="ARBA" id="ARBA00023015"/>
    </source>
</evidence>
<evidence type="ECO:0000259" key="5">
    <source>
        <dbReference type="SMART" id="SM00421"/>
    </source>
</evidence>
<reference evidence="6 7" key="1">
    <citation type="submission" date="2018-10" db="EMBL/GenBank/DDBJ databases">
        <title>Butyricimonas faecalis sp. nov., isolated from human faeces and emended description of the genus Butyricimonas.</title>
        <authorList>
            <person name="Le Roy T."/>
            <person name="Van der Smissen P."/>
            <person name="Paquot A."/>
            <person name="Delzenne N."/>
            <person name="Muccioli G."/>
            <person name="Collet J.-F."/>
            <person name="Cani P.D."/>
        </authorList>
    </citation>
    <scope>NUCLEOTIDE SEQUENCE [LARGE SCALE GENOMIC DNA]</scope>
    <source>
        <strain evidence="6 7">H184</strain>
    </source>
</reference>
<evidence type="ECO:0000313" key="7">
    <source>
        <dbReference type="Proteomes" id="UP000270673"/>
    </source>
</evidence>
<dbReference type="InterPro" id="IPR013324">
    <property type="entry name" value="RNA_pol_sigma_r3/r4-like"/>
</dbReference>
<dbReference type="Gene3D" id="1.10.1740.10">
    <property type="match status" value="1"/>
</dbReference>
<organism evidence="6 7">
    <name type="scientific">Butyricimonas faecalis</name>
    <dbReference type="NCBI Taxonomy" id="2093856"/>
    <lineage>
        <taxon>Bacteria</taxon>
        <taxon>Pseudomonadati</taxon>
        <taxon>Bacteroidota</taxon>
        <taxon>Bacteroidia</taxon>
        <taxon>Bacteroidales</taxon>
        <taxon>Odoribacteraceae</taxon>
        <taxon>Butyricimonas</taxon>
    </lineage>
</organism>
<dbReference type="InterPro" id="IPR014284">
    <property type="entry name" value="RNA_pol_sigma-70_dom"/>
</dbReference>
<evidence type="ECO:0000313" key="6">
    <source>
        <dbReference type="EMBL" id="AZS30245.1"/>
    </source>
</evidence>
<dbReference type="Gene3D" id="1.10.10.10">
    <property type="entry name" value="Winged helix-like DNA-binding domain superfamily/Winged helix DNA-binding domain"/>
    <property type="match status" value="1"/>
</dbReference>
<dbReference type="PANTHER" id="PTHR43133:SF46">
    <property type="entry name" value="RNA POLYMERASE SIGMA-70 FACTOR ECF SUBFAMILY"/>
    <property type="match status" value="1"/>
</dbReference>
<keyword evidence="7" id="KW-1185">Reference proteome</keyword>
<accession>A0A3Q9IPK7</accession>
<keyword evidence="2" id="KW-0805">Transcription regulation</keyword>
<dbReference type="InterPro" id="IPR000792">
    <property type="entry name" value="Tscrpt_reg_LuxR_C"/>
</dbReference>
<dbReference type="OrthoDB" id="1120819at2"/>
<dbReference type="GO" id="GO:0016987">
    <property type="term" value="F:sigma factor activity"/>
    <property type="evidence" value="ECO:0007669"/>
    <property type="project" value="UniProtKB-KW"/>
</dbReference>
<keyword evidence="3" id="KW-0731">Sigma factor</keyword>
<dbReference type="SUPFAM" id="SSF88659">
    <property type="entry name" value="Sigma3 and sigma4 domains of RNA polymerase sigma factors"/>
    <property type="match status" value="1"/>
</dbReference>
<dbReference type="InterPro" id="IPR007627">
    <property type="entry name" value="RNA_pol_sigma70_r2"/>
</dbReference>
<dbReference type="InterPro" id="IPR014327">
    <property type="entry name" value="RNA_pol_sigma70_bacteroid"/>
</dbReference>
<evidence type="ECO:0000256" key="4">
    <source>
        <dbReference type="ARBA" id="ARBA00023163"/>
    </source>
</evidence>
<dbReference type="InterPro" id="IPR036388">
    <property type="entry name" value="WH-like_DNA-bd_sf"/>
</dbReference>
<feature type="domain" description="HTH luxR-type" evidence="5">
    <location>
        <begin position="126"/>
        <end position="180"/>
    </location>
</feature>
<dbReference type="InterPro" id="IPR013325">
    <property type="entry name" value="RNA_pol_sigma_r2"/>
</dbReference>
<dbReference type="GO" id="GO:0006352">
    <property type="term" value="P:DNA-templated transcription initiation"/>
    <property type="evidence" value="ECO:0007669"/>
    <property type="project" value="InterPro"/>
</dbReference>
<dbReference type="SMART" id="SM00421">
    <property type="entry name" value="HTH_LUXR"/>
    <property type="match status" value="1"/>
</dbReference>
<evidence type="ECO:0000256" key="3">
    <source>
        <dbReference type="ARBA" id="ARBA00023082"/>
    </source>
</evidence>
<evidence type="ECO:0000256" key="1">
    <source>
        <dbReference type="ARBA" id="ARBA00010641"/>
    </source>
</evidence>
<dbReference type="Pfam" id="PF08281">
    <property type="entry name" value="Sigma70_r4_2"/>
    <property type="match status" value="1"/>
</dbReference>
<dbReference type="EMBL" id="CP032819">
    <property type="protein sequence ID" value="AZS30245.1"/>
    <property type="molecule type" value="Genomic_DNA"/>
</dbReference>
<dbReference type="SUPFAM" id="SSF88946">
    <property type="entry name" value="Sigma2 domain of RNA polymerase sigma factors"/>
    <property type="match status" value="1"/>
</dbReference>
<dbReference type="NCBIfam" id="TIGR02937">
    <property type="entry name" value="sigma70-ECF"/>
    <property type="match status" value="1"/>
</dbReference>
<dbReference type="AlphaFoldDB" id="A0A3Q9IPK7"/>
<name>A0A3Q9IPK7_9BACT</name>
<sequence>MLMDIEENLILDRIKKHDKEAFRFLYEYYFTKIVLFAESYLYDEEEARDLVQDLFFHLWDHSEALHVTTSIKSYLFTSVRNRCLNILRDRKIRDEHNNKLFEAQLFSGTEDVVIDEEIQQRLQEALDSLPDKCREIILLKVVEGKKNKEIANQLNIAETTVKTQVQRAYRMLREKLIPILLLIEYLQEGI</sequence>
<dbReference type="CDD" id="cd06171">
    <property type="entry name" value="Sigma70_r4"/>
    <property type="match status" value="1"/>
</dbReference>
<dbReference type="Proteomes" id="UP000270673">
    <property type="component" value="Chromosome"/>
</dbReference>
<protein>
    <submittedName>
        <fullName evidence="6">RNA polymerase sigma-70 factor</fullName>
    </submittedName>
</protein>
<dbReference type="GO" id="GO:0003677">
    <property type="term" value="F:DNA binding"/>
    <property type="evidence" value="ECO:0007669"/>
    <property type="project" value="InterPro"/>
</dbReference>
<dbReference type="KEGG" id="buy:D8S85_12285"/>
<dbReference type="NCBIfam" id="TIGR02985">
    <property type="entry name" value="Sig70_bacteroi1"/>
    <property type="match status" value="1"/>
</dbReference>
<keyword evidence="4" id="KW-0804">Transcription</keyword>
<dbReference type="Pfam" id="PF04542">
    <property type="entry name" value="Sigma70_r2"/>
    <property type="match status" value="1"/>
</dbReference>
<dbReference type="InterPro" id="IPR013249">
    <property type="entry name" value="RNA_pol_sigma70_r4_t2"/>
</dbReference>
<comment type="similarity">
    <text evidence="1">Belongs to the sigma-70 factor family. ECF subfamily.</text>
</comment>
<dbReference type="PRINTS" id="PR00038">
    <property type="entry name" value="HTHLUXR"/>
</dbReference>
<gene>
    <name evidence="6" type="ORF">D8S85_12285</name>
</gene>
<proteinExistence type="inferred from homology"/>